<keyword evidence="4" id="KW-0411">Iron-sulfur</keyword>
<feature type="domain" description="ATPase BadF/BadG/BcrA/BcrD type" evidence="5">
    <location>
        <begin position="4"/>
        <end position="254"/>
    </location>
</feature>
<dbReference type="Pfam" id="PF01869">
    <property type="entry name" value="BcrAD_BadFG"/>
    <property type="match status" value="1"/>
</dbReference>
<keyword evidence="2" id="KW-0479">Metal-binding</keyword>
<dbReference type="InterPro" id="IPR043129">
    <property type="entry name" value="ATPase_NBD"/>
</dbReference>
<sequence length="317" mass="33934">MYFLGIDVGSISTDLVVIDEGCGIKEQLYLKTKGRPLDAIARGLRELGETFDSKEIAKAGVTGSGRSLAGAFVGADVVKNEITTHAAAAAKIDPQVRTVIEIGGQDSKLILLEEGLVSDFAMNTVCAAGTGSFLDRQAERMGIPIEKFGEAALRGKNPAPIAGRCAVFAESDIIHQQQMGVSEENLLAGVCRALVNSYLSNVAQGKKLLPKICFQGGVAANQGLKAAFEEALETEIFVPREHKIMGAYGAALLALERKDAEGTAFKGFDRGRLDVEIRETPCFDCPNQCKVVRLLHEGHAIGAFQDRCGKYQRDTAM</sequence>
<evidence type="ECO:0000313" key="7">
    <source>
        <dbReference type="Proteomes" id="UP001524502"/>
    </source>
</evidence>
<dbReference type="PANTHER" id="PTHR32329">
    <property type="entry name" value="BIFUNCTIONAL PROTEIN [INCLUDES 2-HYDROXYACYL-COA DEHYDRATASE (N-TER) AND ITS ACTIVATOR DOMAIN (C_TERM)-RELATED"/>
    <property type="match status" value="1"/>
</dbReference>
<reference evidence="6 7" key="1">
    <citation type="submission" date="2022-06" db="EMBL/GenBank/DDBJ databases">
        <title>Isolation of gut microbiota from human fecal samples.</title>
        <authorList>
            <person name="Pamer E.G."/>
            <person name="Barat B."/>
            <person name="Waligurski E."/>
            <person name="Medina S."/>
            <person name="Paddock L."/>
            <person name="Mostad J."/>
        </authorList>
    </citation>
    <scope>NUCLEOTIDE SEQUENCE [LARGE SCALE GENOMIC DNA]</scope>
    <source>
        <strain evidence="6 7">SL.3.17</strain>
    </source>
</reference>
<dbReference type="InterPro" id="IPR051805">
    <property type="entry name" value="Dehydratase_Activator_Redct"/>
</dbReference>
<evidence type="ECO:0000256" key="1">
    <source>
        <dbReference type="ARBA" id="ARBA00001966"/>
    </source>
</evidence>
<name>A0ABT1RTH9_9FIRM</name>
<dbReference type="Gene3D" id="3.30.420.40">
    <property type="match status" value="2"/>
</dbReference>
<organism evidence="6 7">
    <name type="scientific">Anaerovorax odorimutans</name>
    <dbReference type="NCBI Taxonomy" id="109327"/>
    <lineage>
        <taxon>Bacteria</taxon>
        <taxon>Bacillati</taxon>
        <taxon>Bacillota</taxon>
        <taxon>Clostridia</taxon>
        <taxon>Peptostreptococcales</taxon>
        <taxon>Anaerovoracaceae</taxon>
        <taxon>Anaerovorax</taxon>
    </lineage>
</organism>
<dbReference type="PANTHER" id="PTHR32329:SF7">
    <property type="entry name" value="ACTIVATOR OF 2-HYDROXYACYL-COA-HYDRATASE"/>
    <property type="match status" value="1"/>
</dbReference>
<evidence type="ECO:0000256" key="4">
    <source>
        <dbReference type="ARBA" id="ARBA00023014"/>
    </source>
</evidence>
<comment type="cofactor">
    <cofactor evidence="1">
        <name>[4Fe-4S] cluster</name>
        <dbReference type="ChEBI" id="CHEBI:49883"/>
    </cofactor>
</comment>
<dbReference type="NCBIfam" id="TIGR00241">
    <property type="entry name" value="CoA_E_activ"/>
    <property type="match status" value="1"/>
</dbReference>
<evidence type="ECO:0000256" key="2">
    <source>
        <dbReference type="ARBA" id="ARBA00022723"/>
    </source>
</evidence>
<keyword evidence="3" id="KW-0408">Iron</keyword>
<dbReference type="Proteomes" id="UP001524502">
    <property type="component" value="Unassembled WGS sequence"/>
</dbReference>
<evidence type="ECO:0000313" key="6">
    <source>
        <dbReference type="EMBL" id="MCQ4638470.1"/>
    </source>
</evidence>
<dbReference type="EMBL" id="JANFXK010000030">
    <property type="protein sequence ID" value="MCQ4638470.1"/>
    <property type="molecule type" value="Genomic_DNA"/>
</dbReference>
<dbReference type="InterPro" id="IPR008275">
    <property type="entry name" value="CoA_E_activase_dom"/>
</dbReference>
<dbReference type="CDD" id="cd24035">
    <property type="entry name" value="ASKHA_NBD_O66634-like_rpt2"/>
    <property type="match status" value="1"/>
</dbReference>
<protein>
    <submittedName>
        <fullName evidence="6">Acyl-CoA dehydratase activase</fullName>
    </submittedName>
</protein>
<proteinExistence type="predicted"/>
<keyword evidence="7" id="KW-1185">Reference proteome</keyword>
<dbReference type="InterPro" id="IPR002731">
    <property type="entry name" value="ATPase_BadF"/>
</dbReference>
<evidence type="ECO:0000259" key="5">
    <source>
        <dbReference type="Pfam" id="PF01869"/>
    </source>
</evidence>
<dbReference type="SUPFAM" id="SSF53067">
    <property type="entry name" value="Actin-like ATPase domain"/>
    <property type="match status" value="1"/>
</dbReference>
<comment type="caution">
    <text evidence="6">The sequence shown here is derived from an EMBL/GenBank/DDBJ whole genome shotgun (WGS) entry which is preliminary data.</text>
</comment>
<evidence type="ECO:0000256" key="3">
    <source>
        <dbReference type="ARBA" id="ARBA00023004"/>
    </source>
</evidence>
<gene>
    <name evidence="6" type="ORF">NE619_17200</name>
</gene>
<accession>A0ABT1RTH9</accession>